<keyword evidence="2" id="KW-1185">Reference proteome</keyword>
<feature type="non-terminal residue" evidence="1">
    <location>
        <position position="139"/>
    </location>
</feature>
<gene>
    <name evidence="1" type="ORF">Golax_025891</name>
</gene>
<reference evidence="1 2" key="1">
    <citation type="journal article" date="2019" name="Genome Biol. Evol.">
        <title>Insights into the evolution of the New World diploid cottons (Gossypium, subgenus Houzingenia) based on genome sequencing.</title>
        <authorList>
            <person name="Grover C.E."/>
            <person name="Arick M.A. 2nd"/>
            <person name="Thrash A."/>
            <person name="Conover J.L."/>
            <person name="Sanders W.S."/>
            <person name="Peterson D.G."/>
            <person name="Frelichowski J.E."/>
            <person name="Scheffler J.A."/>
            <person name="Scheffler B.E."/>
            <person name="Wendel J.F."/>
        </authorList>
    </citation>
    <scope>NUCLEOTIDE SEQUENCE [LARGE SCALE GENOMIC DNA]</scope>
    <source>
        <strain evidence="1">4</strain>
        <tissue evidence="1">Leaf</tissue>
    </source>
</reference>
<evidence type="ECO:0000313" key="1">
    <source>
        <dbReference type="EMBL" id="MBA0729979.1"/>
    </source>
</evidence>
<evidence type="ECO:0000313" key="2">
    <source>
        <dbReference type="Proteomes" id="UP000593574"/>
    </source>
</evidence>
<evidence type="ECO:0008006" key="3">
    <source>
        <dbReference type="Google" id="ProtNLM"/>
    </source>
</evidence>
<name>A0A7J9B2Q1_9ROSI</name>
<accession>A0A7J9B2Q1</accession>
<dbReference type="Proteomes" id="UP000593574">
    <property type="component" value="Unassembled WGS sequence"/>
</dbReference>
<organism evidence="1 2">
    <name type="scientific">Gossypium laxum</name>
    <dbReference type="NCBI Taxonomy" id="34288"/>
    <lineage>
        <taxon>Eukaryota</taxon>
        <taxon>Viridiplantae</taxon>
        <taxon>Streptophyta</taxon>
        <taxon>Embryophyta</taxon>
        <taxon>Tracheophyta</taxon>
        <taxon>Spermatophyta</taxon>
        <taxon>Magnoliopsida</taxon>
        <taxon>eudicotyledons</taxon>
        <taxon>Gunneridae</taxon>
        <taxon>Pentapetalae</taxon>
        <taxon>rosids</taxon>
        <taxon>malvids</taxon>
        <taxon>Malvales</taxon>
        <taxon>Malvaceae</taxon>
        <taxon>Malvoideae</taxon>
        <taxon>Gossypium</taxon>
    </lineage>
</organism>
<dbReference type="AlphaFoldDB" id="A0A7J9B2Q1"/>
<proteinExistence type="predicted"/>
<dbReference type="InterPro" id="IPR040256">
    <property type="entry name" value="At4g02000-like"/>
</dbReference>
<dbReference type="PANTHER" id="PTHR31286">
    <property type="entry name" value="GLYCINE-RICH CELL WALL STRUCTURAL PROTEIN 1.8-LIKE"/>
    <property type="match status" value="1"/>
</dbReference>
<sequence length="139" mass="15983">MESTPTIEKVLSWKDCLLGIGLRVEERATTTDIFHNKEDFALSKTDVVRSPINGIPSINFSERYLTVQPWTTNFNIAQLYPSMVMAWIRFPSLLGHMYKRQILWEIGGLVGKVVKLDYNTNNGVRGRFARMVVYVNLDK</sequence>
<dbReference type="EMBL" id="JABEZV010441500">
    <property type="protein sequence ID" value="MBA0729979.1"/>
    <property type="molecule type" value="Genomic_DNA"/>
</dbReference>
<comment type="caution">
    <text evidence="1">The sequence shown here is derived from an EMBL/GenBank/DDBJ whole genome shotgun (WGS) entry which is preliminary data.</text>
</comment>
<dbReference type="PANTHER" id="PTHR31286:SF173">
    <property type="entry name" value="DUF4283 DOMAIN-CONTAINING PROTEIN"/>
    <property type="match status" value="1"/>
</dbReference>
<protein>
    <recommendedName>
        <fullName evidence="3">DUF4283 domain-containing protein</fullName>
    </recommendedName>
</protein>